<feature type="domain" description="Sushi" evidence="8">
    <location>
        <begin position="2192"/>
        <end position="2253"/>
    </location>
</feature>
<feature type="domain" description="Sushi" evidence="8">
    <location>
        <begin position="1127"/>
        <end position="1188"/>
    </location>
</feature>
<feature type="domain" description="Sushi" evidence="8">
    <location>
        <begin position="1607"/>
        <end position="1668"/>
    </location>
</feature>
<comment type="caution">
    <text evidence="5">Lacks conserved residue(s) required for the propagation of feature annotation.</text>
</comment>
<feature type="domain" description="Sushi" evidence="8">
    <location>
        <begin position="1367"/>
        <end position="1428"/>
    </location>
</feature>
<keyword evidence="4" id="KW-0325">Glycoprotein</keyword>
<dbReference type="SMART" id="SM00032">
    <property type="entry name" value="CCP"/>
    <property type="match status" value="40"/>
</dbReference>
<feature type="domain" description="Sushi" evidence="8">
    <location>
        <begin position="2254"/>
        <end position="2311"/>
    </location>
</feature>
<dbReference type="SUPFAM" id="SSF57625">
    <property type="entry name" value="Invertebrate chitin-binding proteins"/>
    <property type="match status" value="2"/>
</dbReference>
<dbReference type="SMART" id="SM00494">
    <property type="entry name" value="ChtBD2"/>
    <property type="match status" value="3"/>
</dbReference>
<feature type="compositionally biased region" description="Polar residues" evidence="6">
    <location>
        <begin position="117"/>
        <end position="129"/>
    </location>
</feature>
<feature type="domain" description="Sushi" evidence="8">
    <location>
        <begin position="1790"/>
        <end position="1851"/>
    </location>
</feature>
<feature type="domain" description="Sushi" evidence="8">
    <location>
        <begin position="1852"/>
        <end position="1908"/>
    </location>
</feature>
<evidence type="ECO:0000313" key="10">
    <source>
        <dbReference type="EMBL" id="WAR28883.1"/>
    </source>
</evidence>
<feature type="compositionally biased region" description="Polar residues" evidence="6">
    <location>
        <begin position="143"/>
        <end position="152"/>
    </location>
</feature>
<evidence type="ECO:0000256" key="1">
    <source>
        <dbReference type="ARBA" id="ARBA00022659"/>
    </source>
</evidence>
<gene>
    <name evidence="10" type="ORF">MAR_014587</name>
</gene>
<dbReference type="EMBL" id="CP111026">
    <property type="protein sequence ID" value="WAR28883.1"/>
    <property type="molecule type" value="Genomic_DNA"/>
</dbReference>
<feature type="domain" description="Sushi" evidence="8">
    <location>
        <begin position="615"/>
        <end position="667"/>
    </location>
</feature>
<feature type="domain" description="Sushi" evidence="8">
    <location>
        <begin position="2547"/>
        <end position="2598"/>
    </location>
</feature>
<feature type="domain" description="Sushi" evidence="8">
    <location>
        <begin position="887"/>
        <end position="945"/>
    </location>
</feature>
<feature type="domain" description="Sushi" evidence="8">
    <location>
        <begin position="495"/>
        <end position="556"/>
    </location>
</feature>
<dbReference type="InterPro" id="IPR036179">
    <property type="entry name" value="Ig-like_dom_sf"/>
</dbReference>
<dbReference type="InterPro" id="IPR003599">
    <property type="entry name" value="Ig_sub"/>
</dbReference>
<feature type="domain" description="Ig-like" evidence="7">
    <location>
        <begin position="2710"/>
        <end position="2825"/>
    </location>
</feature>
<dbReference type="Proteomes" id="UP001164746">
    <property type="component" value="Chromosome 15"/>
</dbReference>
<keyword evidence="2" id="KW-0677">Repeat</keyword>
<feature type="domain" description="Sushi" evidence="8">
    <location>
        <begin position="668"/>
        <end position="725"/>
    </location>
</feature>
<feature type="domain" description="Sushi" evidence="8">
    <location>
        <begin position="2020"/>
        <end position="2078"/>
    </location>
</feature>
<evidence type="ECO:0000256" key="4">
    <source>
        <dbReference type="ARBA" id="ARBA00023180"/>
    </source>
</evidence>
<feature type="region of interest" description="Disordered" evidence="6">
    <location>
        <begin position="188"/>
        <end position="208"/>
    </location>
</feature>
<dbReference type="Pfam" id="PF00084">
    <property type="entry name" value="Sushi"/>
    <property type="match status" value="32"/>
</dbReference>
<dbReference type="PANTHER" id="PTHR19325:SF575">
    <property type="entry name" value="LOCOMOTION-RELATED PROTEIN HIKARU GENKI"/>
    <property type="match status" value="1"/>
</dbReference>
<feature type="domain" description="Sushi" evidence="8">
    <location>
        <begin position="726"/>
        <end position="780"/>
    </location>
</feature>
<feature type="domain" description="Sushi" evidence="8">
    <location>
        <begin position="1189"/>
        <end position="1246"/>
    </location>
</feature>
<evidence type="ECO:0000259" key="9">
    <source>
        <dbReference type="PROSITE" id="PS50940"/>
    </source>
</evidence>
<feature type="disulfide bond" evidence="5">
    <location>
        <begin position="2224"/>
        <end position="2251"/>
    </location>
</feature>
<feature type="domain" description="Sushi" evidence="8">
    <location>
        <begin position="2599"/>
        <end position="2654"/>
    </location>
</feature>
<keyword evidence="11" id="KW-1185">Reference proteome</keyword>
<dbReference type="InterPro" id="IPR036508">
    <property type="entry name" value="Chitin-bd_dom_sf"/>
</dbReference>
<proteinExistence type="predicted"/>
<keyword evidence="1 5" id="KW-0768">Sushi</keyword>
<feature type="domain" description="Sushi" evidence="8">
    <location>
        <begin position="1549"/>
        <end position="1606"/>
    </location>
</feature>
<keyword evidence="3 5" id="KW-1015">Disulfide bond</keyword>
<name>A0ABY7G6Q7_MYAAR</name>
<feature type="domain" description="Sushi" evidence="8">
    <location>
        <begin position="2079"/>
        <end position="2136"/>
    </location>
</feature>
<dbReference type="InterPro" id="IPR050350">
    <property type="entry name" value="Compl-Cell_Adhes-Reg"/>
</dbReference>
<evidence type="ECO:0000256" key="5">
    <source>
        <dbReference type="PROSITE-ProRule" id="PRU00302"/>
    </source>
</evidence>
<feature type="domain" description="Chitin-binding type-2" evidence="9">
    <location>
        <begin position="4168"/>
        <end position="4227"/>
    </location>
</feature>
<dbReference type="InterPro" id="IPR035976">
    <property type="entry name" value="Sushi/SCR/CCP_sf"/>
</dbReference>
<feature type="domain" description="Sushi" evidence="8">
    <location>
        <begin position="1064"/>
        <end position="1126"/>
    </location>
</feature>
<reference evidence="10" key="1">
    <citation type="submission" date="2022-11" db="EMBL/GenBank/DDBJ databases">
        <title>Centuries of genome instability and evolution in soft-shell clam transmissible cancer (bioRxiv).</title>
        <authorList>
            <person name="Hart S.F.M."/>
            <person name="Yonemitsu M.A."/>
            <person name="Giersch R.M."/>
            <person name="Beal B.F."/>
            <person name="Arriagada G."/>
            <person name="Davis B.W."/>
            <person name="Ostrander E.A."/>
            <person name="Goff S.P."/>
            <person name="Metzger M.J."/>
        </authorList>
    </citation>
    <scope>NUCLEOTIDE SEQUENCE</scope>
    <source>
        <strain evidence="10">MELC-2E11</strain>
        <tissue evidence="10">Siphon/mantle</tissue>
    </source>
</reference>
<dbReference type="Pfam" id="PF01607">
    <property type="entry name" value="CBM_14"/>
    <property type="match status" value="1"/>
</dbReference>
<evidence type="ECO:0000256" key="3">
    <source>
        <dbReference type="ARBA" id="ARBA00023157"/>
    </source>
</evidence>
<dbReference type="InterPro" id="IPR002557">
    <property type="entry name" value="Chitin-bd_dom"/>
</dbReference>
<dbReference type="SUPFAM" id="SSF57535">
    <property type="entry name" value="Complement control module/SCR domain"/>
    <property type="match status" value="39"/>
</dbReference>
<dbReference type="PROSITE" id="PS50835">
    <property type="entry name" value="IG_LIKE"/>
    <property type="match status" value="1"/>
</dbReference>
<protein>
    <submittedName>
        <fullName evidence="10">SVEP1-like protein</fullName>
    </submittedName>
</protein>
<dbReference type="InterPro" id="IPR000436">
    <property type="entry name" value="Sushi_SCR_CCP_dom"/>
</dbReference>
<feature type="region of interest" description="Disordered" evidence="6">
    <location>
        <begin position="48"/>
        <end position="174"/>
    </location>
</feature>
<feature type="domain" description="Sushi" evidence="8">
    <location>
        <begin position="2429"/>
        <end position="2489"/>
    </location>
</feature>
<evidence type="ECO:0000259" key="8">
    <source>
        <dbReference type="PROSITE" id="PS50923"/>
    </source>
</evidence>
<feature type="domain" description="Sushi" evidence="8">
    <location>
        <begin position="1909"/>
        <end position="1966"/>
    </location>
</feature>
<evidence type="ECO:0000313" key="11">
    <source>
        <dbReference type="Proteomes" id="UP001164746"/>
    </source>
</evidence>
<dbReference type="PROSITE" id="PS50940">
    <property type="entry name" value="CHIT_BIND_II"/>
    <property type="match status" value="2"/>
</dbReference>
<dbReference type="PROSITE" id="PS50923">
    <property type="entry name" value="SUSHI"/>
    <property type="match status" value="35"/>
</dbReference>
<feature type="domain" description="Sushi" evidence="8">
    <location>
        <begin position="2490"/>
        <end position="2545"/>
    </location>
</feature>
<organism evidence="10 11">
    <name type="scientific">Mya arenaria</name>
    <name type="common">Soft-shell clam</name>
    <dbReference type="NCBI Taxonomy" id="6604"/>
    <lineage>
        <taxon>Eukaryota</taxon>
        <taxon>Metazoa</taxon>
        <taxon>Spiralia</taxon>
        <taxon>Lophotrochozoa</taxon>
        <taxon>Mollusca</taxon>
        <taxon>Bivalvia</taxon>
        <taxon>Autobranchia</taxon>
        <taxon>Heteroconchia</taxon>
        <taxon>Euheterodonta</taxon>
        <taxon>Imparidentia</taxon>
        <taxon>Neoheterodontei</taxon>
        <taxon>Myida</taxon>
        <taxon>Myoidea</taxon>
        <taxon>Myidae</taxon>
        <taxon>Mya</taxon>
    </lineage>
</organism>
<dbReference type="Gene3D" id="2.60.40.10">
    <property type="entry name" value="Immunoglobulins"/>
    <property type="match status" value="1"/>
</dbReference>
<evidence type="ECO:0000256" key="2">
    <source>
        <dbReference type="ARBA" id="ARBA00022737"/>
    </source>
</evidence>
<feature type="domain" description="Sushi" evidence="8">
    <location>
        <begin position="1247"/>
        <end position="1308"/>
    </location>
</feature>
<feature type="domain" description="Sushi" evidence="8">
    <location>
        <begin position="838"/>
        <end position="886"/>
    </location>
</feature>
<evidence type="ECO:0000259" key="7">
    <source>
        <dbReference type="PROSITE" id="PS50835"/>
    </source>
</evidence>
<dbReference type="CDD" id="cd00033">
    <property type="entry name" value="CCP"/>
    <property type="match status" value="29"/>
</dbReference>
<dbReference type="InterPro" id="IPR007110">
    <property type="entry name" value="Ig-like_dom"/>
</dbReference>
<accession>A0ABY7G6Q7</accession>
<feature type="domain" description="Sushi" evidence="8">
    <location>
        <begin position="946"/>
        <end position="1006"/>
    </location>
</feature>
<feature type="domain" description="Sushi" evidence="8">
    <location>
        <begin position="1669"/>
        <end position="1726"/>
    </location>
</feature>
<dbReference type="Gene3D" id="2.10.70.10">
    <property type="entry name" value="Complement Module, domain 1"/>
    <property type="match status" value="37"/>
</dbReference>
<dbReference type="SMART" id="SM00409">
    <property type="entry name" value="IG"/>
    <property type="match status" value="5"/>
</dbReference>
<feature type="domain" description="Sushi" evidence="8">
    <location>
        <begin position="2371"/>
        <end position="2428"/>
    </location>
</feature>
<dbReference type="PANTHER" id="PTHR19325">
    <property type="entry name" value="COMPLEMENT COMPONENT-RELATED SUSHI DOMAIN-CONTAINING"/>
    <property type="match status" value="1"/>
</dbReference>
<feature type="domain" description="Sushi" evidence="8">
    <location>
        <begin position="781"/>
        <end position="837"/>
    </location>
</feature>
<dbReference type="InterPro" id="IPR013783">
    <property type="entry name" value="Ig-like_fold"/>
</dbReference>
<feature type="domain" description="Sushi" evidence="8">
    <location>
        <begin position="2312"/>
        <end position="2370"/>
    </location>
</feature>
<feature type="domain" description="Chitin-binding type-2" evidence="9">
    <location>
        <begin position="3691"/>
        <end position="3749"/>
    </location>
</feature>
<sequence length="4708" mass="509700">MAYSLAKSLRATAAEHLEFTGDDNIGFTWVGNVDKSGDWKKTYRGDLAMTGKENPYGSVQLGGTNYQRRRTDTSDDNDDESDYGNRRGNRLGATCGSSHEGPYGVSKRQGNPDILGATNTSSGWRSSGRNPYDNRLPMETSDRQQLGSTNIIPSFDKQNFRKTKFGSSGQNLRVTRNPYGITQLSILPEESERGPPAGSRPYDDTYPTELGGIATGAYDRKDGWKTMLANRNITDQIYRQFDQNNKADGLVKDLFGCTVQSLSSGSVIVKFTVVIIHGGNNGPPTETQVKILVGVGDGNTGTVSIGIFTIDVETFVVQAVVVVTAENNPLPTVISYDGICQPKDECETSLARCLDGKCACAQNRYYNSVNDSCLKVDCGQKPTVTHGATATSEGSLYGSILKVTCDEGYALPSDQDPFNVTCVNNNSWANLPGCSPISCGNYTAQIDSHILGYDPNSFIGSVFNENVTILCVDGYENPAEKTETCQSDGKWTSNVRCTAVSCGSFQAPDHSVIFENGIEYENTVNITCNPGYEIEGESSSTCQANRNWTSYGKCNPILCKTFEVVQNSKNTSIVNDIRFNEPIIILCQDDHVYVGDTSLSCDENGDWPNISCVPVACSGTTNIDNGKISNASETTLIYQCNDGYETDDNIIVECLNDQWDSLPVCTRKDCGKIATLMNGNITYVDGTFFGDTAVVECDIGYELSQEDIIQCQSNGTWNYLPFCDKVYCDTFPPNAVNSSSTGYGFGDRVEITCEKGYRVIENISECQSNKRWVPDSVCQIKDCGNISIENGQIQDEANTTFGSVIFVACEDGLSIIGKEHVSCLETGEWDALPICVQSDCGNLTLPEQAYANGSIVECTDGYTLKGNSDIKCHSNGSWEPVGDCNPVSCNATDAPSNGDIKNKTSSHVFQTKLTVMCNEGYQLNGSETIECLSSGKWSVIAECPPVTCLPFTLPNNSNFIEVNDQSKNTYMSNFTIKCLNGYEMKGNANVTCQSNGTWTISPECVPVMCKNYTVPPNAHIAEGESPANYFNESITVMCDLGYDYADSALTTDVCQSNKNWTTQVSCEPVSCGAFGETIEYAEMSQDGSNYGDNITVTCNTGYVLKGAEIIQCAENRSWSSAPTCEPINCTQLSEVLPKNVVISMGSTNPFSYNNTVELVCIEGYETNSSTSVTCQADRNWTPFPECEAISCGAFGETITNAETSQYNSNYGDNITVTCYTGYALEGSGIIQCGADRSWSNAPSCAPINCTQLSEILPKNVAISEGSTNHFSYNDTVELVCKEGYETDSSTTVTCQADGNWTPFPECEAVSCGPFGETIENAEISQDGGNYGDNITVTCYTGYALEGSGIIQCGADRSWSNAPSCAPINCTQLSEILPKNVAVSVGSTNPFSYNDTVELVCKEGYETNSSISVTCLADGNWTPFPECEAVSCGHFRETIENAEMSQDGSNYGDNITVTCYTGYALDGSGIIQCGADRSWSNAPTCGPINCTQLSEILPKNVAIFVGSTNPFSYNDTVELVCKEGYETNSSTTVTCQADGNWTPFPECEAVSCGAFGETIENAEMSQDGSNYGDNITVTCYTGYALDGSGIIQCGADRSWSNAPTCGPINCTQLSEILPKNVAISVRSINPFSYNVTVELVCKEGYETNSSTSVTCQADGNWTPFPECEAVSCGAFGETIMNAETSQYNNSYGDNITVTCYTGYALEGSGSIQCGADKSWSDAPSCAPINCTHLSEEILPENLAISEGSANLFHYNITVDLACGVGYIINGTRSVTCQANGTWTNLPKCNAIKCVKFIPPEFGDIDKSFYVGQYLKENVTIKCQDGFKIEDPTISTAECQSNGTWTTRVKCVKINCGEHEQVTNGNLDGSDDDFNSTITISCDPGYALPGPNISTCQANKTWSEIGQCLPITCTNFDVVENSQNRSTIRDIKYGEDIDILCNDGFVYVGKKPLTCYANGDWPVVNCSRVTCNGSTGIDHGSVVNTNETALEFKCQDGYESLSGLIVQCIDGEWGTLPNCTKVDCGQIQDIDNGSVIYINKTTLFGDTAVVNCSYGYEPLETQEITCQSNGSWSHYQTCALIRCPSVLGSNIYIANSTANYSFEDSATVACAAGYTLDGSNVIECKADGNWTDIPTCSLINCSSPIIANGNVTFNTTSNGSTATVICEYGYMHDGNGSALCENGTWLGIGSCETIACNPFMPQKNMRTQNDSNGEIYPFNSVIQVECDEGYQFTTNDTTLTCDLTGNWTVLPECEKIMCTIQNVSNGRPNPDKVMFLIGELYNLTCDEGYDLLDESNVTCDENGMWNKQLSCEPVNCTGDISLENGTFSPSKLFYSYGNEVSINCNEGFKVEGSSEIQCLANGSWSHLPSCTLITCGNISVSENAEIVDDGGNTFGSNTTIKCKPGFYLTGINTSMCMDDENWLELGNCSLIECGTIPLINNTRNISANFTRQYNSSISYECDEGYNFSNESDAQIVCSQNGMWEGSITCQKVKCLKLNIGNGSISDETNEFGDIVQVQCNDNYTLTGNSEVRCLANGSWDDVPICEKVVVCPTLTIRNGNINFTDGLANVTCFDLYSLNGSSNVDCQQNGSWTEIPRCDLAFCQPLTIDNGYINGTQTEIGSVVYVSCKAGYKVNGTAITTCEADGNWSAEVVCELMSCISFDVNEGVLFTVDNKTAPFNGSIIPTCIPGTVFTPGSVREINCTENGWIGAPECEIQGQISFEQYTYSFPSGQEAVIKCIISNNPNWQHAVMKKMNQTIFSVWNDTGSVRVTDEISIHTYTAFHSLESTFEFGLNISSIICDDAGVYICELEAGNFTSVKSANASVSLTGTATIPNISAPEFMNAGHGGEIKCTGNIGFNENGLTGNLSLFVTTVEQSIPVSEINQQCDGYAEAVFMVPGFPNNITEVTVRCETSTVEGSPLVSSNRTIEIRSSYVAFPVSSYLLKIGQPGSIVCDVANIVNWTAVVISKPGDADFIEVFSNGTNNLQNGSNIDLSNSNLTDTAVKVVVNFNNVTCSDAAMESGTINYTCTARNGDAVLGQDTTKITFQRPPGLPILTMAERVYERSDSFGGQEFSCKGNVGSPPGEIYVESTFMDDSEIFQTFLTYDDTTKVDTSYGWVNVGPLNTTVACGVEVEIKFALREPPLSLHRKKLRCVIKPSTEIVNEESVYSDVGIIIVVPESVCESEAAQKKVEHPYTCHTFVQCSERKFAYAALTGCREDECYNESHTQACTNCTCQKRGFACEVTTIEVSLDNSANTACSLEGITTVNEIEITKDGQLYNLTSVGQSSFTGKLGKMDAQVDLTAKTASFSIVNVSCEDEGSYLIKIDSLSEEIIVEVSSLPKQPEISVPVSSYLNQEMTVQCMGYVGRKSQEAATRLQLQTHAADETEFIVYGVLPTNQSMECSDTTCECYETLFFSIFPTLSKNNSVVRCAALASDGSLVVSSEEKVLSLVQGDIYFFGEDVTTAIGRSISLGCVLSNGLGANGAIVYFNHNNSVGDTQLCVVSQSGVGNCTVDGILASATNIDSSVTVNVTIGNISCSNVGRYTCTSITTSASAASINLDAFELPTAPTLKLSRQIIDGQGTWGDRLFYCSGELGPEGALTIEWTINGTFVPLLTVNETDNDVAVIIKDDIVQQTSTCNNEVSIPFAFHAGYVNNELHGKRLRCKTSPSPSLGLDVLYSNEEVIKVVNSSYCVGKEDGTYIHPFHCNLYIQCASNVSGMHACQDNYCWDASDTQCKPCDQLVVECQVEVTTTTTTPDPLSEQINCLPKQVSVFNGTQPDDVYCSLVNVEQINNLNISKNGNLLSGVPYSSGVITFGQFISVSADTGAINVTFGTASCEDEGEYLIELNNGTMAEFSVLVVSNAEIPILSVTSTPKLNQILKMTCTAILGRGQGGTERTQVVLQKRKATDSSDCTTSPCVCSVEAEYSVVLTDSWNETDIRCALKNTSTNCVLLNGLGANGANVHFSPNNSVGDTELCVVSQSGVGNCTVDGIWAYATNIDSSVTVNVTIGNISCSNVGRYTCTSITTSASAASINLDAFEFPKAPKLKLSRQIIDGQETWDDRQFYCSGELGPEGTLTIEWTINGTFVPLLSDNDTDNDVAFIKVDRIDHQTSTCNNEVAIPFAFKTAYVNSELHGKRLRCKTSPSAGLGLDVLYSNEEEIKVINSSFCKERDDGYYNHPFHCNLYIQCYSTNIAGMHECQDRNCWDASDGVCKQCDQLVVGCQGEVTTTTPDPTLEQINCLPLQISVLNDTRPNDVYCSLVNVEQINILNITKNGNLLQSIHSPSGIHTFGDFISASVATGAINVTFGTAFCEDEGKYLIELNNDTRAEFSLRVLNQILKLTCAAILGRGPGGRERTQVVLQRRKNSAPFEEYGTTHMSDCSTSPCVCFVEAEYLVLLTDSWNETDMCVEKYQHKQIYFTDVNKTATVGTPVELICKLQNGQGDQGVKITRTSDNLNCAVDSNMNQIHCDVGYSVSSDMSGDLQVVIITIESMSCIDESEYHCTAVKDSSSYASLRLMAQADPKEPILFMPMTTVENIPTPYTQVDNLWCIANIGSDTNRVVQIEIQRSSESEFSVFNLKTAEPLDTTPGNCEINVTITYKGIKFDNSYNNSKIRCSVYQNSSSTEPMVSSPMYNVTLLPESICNEVTNTELVLRYPFSYLGSCRKYVRCLASGLIYVRECGSTLCPVITNNGTTYVCDYGCSSC</sequence>
<evidence type="ECO:0000256" key="6">
    <source>
        <dbReference type="SAM" id="MobiDB-lite"/>
    </source>
</evidence>
<feature type="domain" description="Sushi" evidence="8">
    <location>
        <begin position="1309"/>
        <end position="1366"/>
    </location>
</feature>
<feature type="compositionally biased region" description="Polar residues" evidence="6">
    <location>
        <begin position="165"/>
        <end position="174"/>
    </location>
</feature>
<feature type="domain" description="Sushi" evidence="8">
    <location>
        <begin position="1727"/>
        <end position="1789"/>
    </location>
</feature>
<dbReference type="SUPFAM" id="SSF48726">
    <property type="entry name" value="Immunoglobulin"/>
    <property type="match status" value="1"/>
</dbReference>
<feature type="domain" description="Sushi" evidence="8">
    <location>
        <begin position="2137"/>
        <end position="2191"/>
    </location>
</feature>
<feature type="domain" description="Sushi" evidence="8">
    <location>
        <begin position="1487"/>
        <end position="1548"/>
    </location>
</feature>
<feature type="domain" description="Sushi" evidence="8">
    <location>
        <begin position="1429"/>
        <end position="1486"/>
    </location>
</feature>
<feature type="domain" description="Sushi" evidence="8">
    <location>
        <begin position="376"/>
        <end position="436"/>
    </location>
</feature>